<comment type="caution">
    <text evidence="2">The sequence shown here is derived from an EMBL/GenBank/DDBJ whole genome shotgun (WGS) entry which is preliminary data.</text>
</comment>
<dbReference type="EMBL" id="BJHV01000001">
    <property type="protein sequence ID" value="GDY39508.1"/>
    <property type="molecule type" value="Genomic_DNA"/>
</dbReference>
<sequence>MLADGVAQGAAERGQAPVDGHSAAACGELGVNESGDVAVAELVELERAQGGDQVAGDVVAIPVKGVFIVAR</sequence>
<gene>
    <name evidence="2" type="ORF">SANT12839_003900</name>
</gene>
<evidence type="ECO:0000256" key="1">
    <source>
        <dbReference type="SAM" id="MobiDB-lite"/>
    </source>
</evidence>
<dbReference type="AlphaFoldDB" id="A0A4D4JYM7"/>
<dbReference type="Proteomes" id="UP000299290">
    <property type="component" value="Unassembled WGS sequence"/>
</dbReference>
<proteinExistence type="predicted"/>
<evidence type="ECO:0000313" key="3">
    <source>
        <dbReference type="Proteomes" id="UP000299290"/>
    </source>
</evidence>
<accession>A0A4D4JYM7</accession>
<keyword evidence="3" id="KW-1185">Reference proteome</keyword>
<reference evidence="2 3" key="1">
    <citation type="journal article" date="2020" name="Int. J. Syst. Evol. Microbiol.">
        <title>Reclassification of Streptomyces castelarensis and Streptomyces sporoclivatus as later heterotypic synonyms of Streptomyces antimycoticus.</title>
        <authorList>
            <person name="Komaki H."/>
            <person name="Tamura T."/>
        </authorList>
    </citation>
    <scope>NUCLEOTIDE SEQUENCE [LARGE SCALE GENOMIC DNA]</scope>
    <source>
        <strain evidence="2 3">NBRC 12839</strain>
    </source>
</reference>
<organism evidence="2 3">
    <name type="scientific">Streptomyces antimycoticus</name>
    <dbReference type="NCBI Taxonomy" id="68175"/>
    <lineage>
        <taxon>Bacteria</taxon>
        <taxon>Bacillati</taxon>
        <taxon>Actinomycetota</taxon>
        <taxon>Actinomycetes</taxon>
        <taxon>Kitasatosporales</taxon>
        <taxon>Streptomycetaceae</taxon>
        <taxon>Streptomyces</taxon>
        <taxon>Streptomyces violaceusniger group</taxon>
    </lineage>
</organism>
<feature type="region of interest" description="Disordered" evidence="1">
    <location>
        <begin position="1"/>
        <end position="22"/>
    </location>
</feature>
<name>A0A4D4JYM7_9ACTN</name>
<protein>
    <submittedName>
        <fullName evidence="2">Uncharacterized protein</fullName>
    </submittedName>
</protein>
<evidence type="ECO:0000313" key="2">
    <source>
        <dbReference type="EMBL" id="GDY39508.1"/>
    </source>
</evidence>